<organism evidence="2 3">
    <name type="scientific">Candidatus Staskawiczbacteria bacterium RIFOXYC1_FULL_38_18</name>
    <dbReference type="NCBI Taxonomy" id="1802229"/>
    <lineage>
        <taxon>Bacteria</taxon>
        <taxon>Candidatus Staskawicziibacteriota</taxon>
    </lineage>
</organism>
<comment type="caution">
    <text evidence="2">The sequence shown here is derived from an EMBL/GenBank/DDBJ whole genome shotgun (WGS) entry which is preliminary data.</text>
</comment>
<sequence>MDFSVISQLRAKKFWWLDVMLYFAVSLLIAAGFCYFVFSVKSGMIKKQISDAASSLDTVGTQEQKAQEKQVNDYIKKINDFNNLFKNHKFVSNGFAFMQNETMPYIWFKQFGLDQKGASIQLSGQADNMDNFSRQVANFEKSKYVKKVGMLNSTVGSDGKISFSVNLTLDPKIFTYIADLSLIVQKNEKTQQSQAPQIPAEVTAGAVKEPAKSNQKMITVQENTATVSFMPTPAKQSQPKTFIILAVVIFSAIIILAIIAIIVFKKLNAN</sequence>
<keyword evidence="1" id="KW-0472">Membrane</keyword>
<keyword evidence="1" id="KW-1133">Transmembrane helix</keyword>
<feature type="transmembrane region" description="Helical" evidence="1">
    <location>
        <begin position="20"/>
        <end position="38"/>
    </location>
</feature>
<gene>
    <name evidence="2" type="ORF">A2401_01985</name>
</gene>
<dbReference type="STRING" id="1802229.A2401_01985"/>
<feature type="transmembrane region" description="Helical" evidence="1">
    <location>
        <begin position="242"/>
        <end position="264"/>
    </location>
</feature>
<dbReference type="AlphaFoldDB" id="A0A1G2J931"/>
<dbReference type="Proteomes" id="UP000177751">
    <property type="component" value="Unassembled WGS sequence"/>
</dbReference>
<name>A0A1G2J931_9BACT</name>
<evidence type="ECO:0000256" key="1">
    <source>
        <dbReference type="SAM" id="Phobius"/>
    </source>
</evidence>
<evidence type="ECO:0008006" key="4">
    <source>
        <dbReference type="Google" id="ProtNLM"/>
    </source>
</evidence>
<keyword evidence="1" id="KW-0812">Transmembrane</keyword>
<dbReference type="EMBL" id="MHPP01000031">
    <property type="protein sequence ID" value="OGZ83619.1"/>
    <property type="molecule type" value="Genomic_DNA"/>
</dbReference>
<evidence type="ECO:0000313" key="2">
    <source>
        <dbReference type="EMBL" id="OGZ83619.1"/>
    </source>
</evidence>
<accession>A0A1G2J931</accession>
<reference evidence="2 3" key="1">
    <citation type="journal article" date="2016" name="Nat. Commun.">
        <title>Thousands of microbial genomes shed light on interconnected biogeochemical processes in an aquifer system.</title>
        <authorList>
            <person name="Anantharaman K."/>
            <person name="Brown C.T."/>
            <person name="Hug L.A."/>
            <person name="Sharon I."/>
            <person name="Castelle C.J."/>
            <person name="Probst A.J."/>
            <person name="Thomas B.C."/>
            <person name="Singh A."/>
            <person name="Wilkins M.J."/>
            <person name="Karaoz U."/>
            <person name="Brodie E.L."/>
            <person name="Williams K.H."/>
            <person name="Hubbard S.S."/>
            <person name="Banfield J.F."/>
        </authorList>
    </citation>
    <scope>NUCLEOTIDE SEQUENCE [LARGE SCALE GENOMIC DNA]</scope>
</reference>
<protein>
    <recommendedName>
        <fullName evidence="4">PilN domain-containing protein</fullName>
    </recommendedName>
</protein>
<evidence type="ECO:0000313" key="3">
    <source>
        <dbReference type="Proteomes" id="UP000177751"/>
    </source>
</evidence>
<proteinExistence type="predicted"/>